<dbReference type="Gramene" id="ONIVA03G26400.1">
    <property type="protein sequence ID" value="ONIVA03G26400.1"/>
    <property type="gene ID" value="ONIVA03G26400"/>
</dbReference>
<keyword evidence="2" id="KW-1185">Reference proteome</keyword>
<dbReference type="PANTHER" id="PTHR36766:SF64">
    <property type="entry name" value="OS12G0206100 PROTEIN"/>
    <property type="match status" value="1"/>
</dbReference>
<evidence type="ECO:0000313" key="1">
    <source>
        <dbReference type="EnsemblPlants" id="ONIVA03G26400.1"/>
    </source>
</evidence>
<sequence>MLRHLTELRTLEISECRDLRYLPESMRSLTCLHMLLIDRCNLCVLPEWLGELQSLQDLRFLNLPIITSIAPQSIQRLTCLQVLHIMSCHALQQLPEQLGELCSLRGLHIYDLPGVTCLPESMQRLTSLQWLTLICCDALTQLPEWLETNVQSITVMIV</sequence>
<dbReference type="Proteomes" id="UP000006591">
    <property type="component" value="Chromosome 3"/>
</dbReference>
<dbReference type="EnsemblPlants" id="ONIVA03G26400.1">
    <property type="protein sequence ID" value="ONIVA03G26400.1"/>
    <property type="gene ID" value="ONIVA03G26400"/>
</dbReference>
<dbReference type="HOGENOM" id="CLU_000288_18_15_1"/>
<evidence type="ECO:0000313" key="2">
    <source>
        <dbReference type="Proteomes" id="UP000006591"/>
    </source>
</evidence>
<dbReference type="OMA" id="YCPRLQE"/>
<dbReference type="STRING" id="4536.A0A0E0GQA3"/>
<dbReference type="AlphaFoldDB" id="A0A0E0GQA3"/>
<reference evidence="1" key="1">
    <citation type="submission" date="2015-04" db="UniProtKB">
        <authorList>
            <consortium name="EnsemblPlants"/>
        </authorList>
    </citation>
    <scope>IDENTIFICATION</scope>
    <source>
        <strain evidence="1">SL10</strain>
    </source>
</reference>
<name>A0A0E0GQA3_ORYNI</name>
<organism evidence="1">
    <name type="scientific">Oryza nivara</name>
    <name type="common">Indian wild rice</name>
    <name type="synonym">Oryza sativa f. spontanea</name>
    <dbReference type="NCBI Taxonomy" id="4536"/>
    <lineage>
        <taxon>Eukaryota</taxon>
        <taxon>Viridiplantae</taxon>
        <taxon>Streptophyta</taxon>
        <taxon>Embryophyta</taxon>
        <taxon>Tracheophyta</taxon>
        <taxon>Spermatophyta</taxon>
        <taxon>Magnoliopsida</taxon>
        <taxon>Liliopsida</taxon>
        <taxon>Poales</taxon>
        <taxon>Poaceae</taxon>
        <taxon>BOP clade</taxon>
        <taxon>Oryzoideae</taxon>
        <taxon>Oryzeae</taxon>
        <taxon>Oryzinae</taxon>
        <taxon>Oryza</taxon>
    </lineage>
</organism>
<dbReference type="SUPFAM" id="SSF52047">
    <property type="entry name" value="RNI-like"/>
    <property type="match status" value="1"/>
</dbReference>
<reference evidence="1" key="2">
    <citation type="submission" date="2018-04" db="EMBL/GenBank/DDBJ databases">
        <title>OnivRS2 (Oryza nivara Reference Sequence Version 2).</title>
        <authorList>
            <person name="Zhang J."/>
            <person name="Kudrna D."/>
            <person name="Lee S."/>
            <person name="Talag J."/>
            <person name="Rajasekar S."/>
            <person name="Welchert J."/>
            <person name="Hsing Y.-I."/>
            <person name="Wing R.A."/>
        </authorList>
    </citation>
    <scope>NUCLEOTIDE SEQUENCE [LARGE SCALE GENOMIC DNA]</scope>
    <source>
        <strain evidence="1">SL10</strain>
    </source>
</reference>
<dbReference type="PANTHER" id="PTHR36766">
    <property type="entry name" value="PLANT BROAD-SPECTRUM MILDEW RESISTANCE PROTEIN RPW8"/>
    <property type="match status" value="1"/>
</dbReference>
<accession>A0A0E0GQA3</accession>
<dbReference type="Gene3D" id="3.80.10.10">
    <property type="entry name" value="Ribonuclease Inhibitor"/>
    <property type="match status" value="1"/>
</dbReference>
<proteinExistence type="predicted"/>
<dbReference type="InterPro" id="IPR032675">
    <property type="entry name" value="LRR_dom_sf"/>
</dbReference>
<protein>
    <submittedName>
        <fullName evidence="1">Uncharacterized protein</fullName>
    </submittedName>
</protein>